<dbReference type="AlphaFoldDB" id="A0A5D3A4S1"/>
<evidence type="ECO:0000313" key="3">
    <source>
        <dbReference type="Proteomes" id="UP000323597"/>
    </source>
</evidence>
<evidence type="ECO:0000313" key="2">
    <source>
        <dbReference type="EMBL" id="TYJ44596.1"/>
    </source>
</evidence>
<dbReference type="InterPro" id="IPR037523">
    <property type="entry name" value="VOC_core"/>
</dbReference>
<dbReference type="EMBL" id="CM017638">
    <property type="protein sequence ID" value="TYJ44596.1"/>
    <property type="molecule type" value="Genomic_DNA"/>
</dbReference>
<protein>
    <recommendedName>
        <fullName evidence="1">VOC domain-containing protein</fullName>
    </recommendedName>
</protein>
<proteinExistence type="predicted"/>
<reference evidence="2 3" key="1">
    <citation type="submission" date="2019-07" db="EMBL/GenBank/DDBJ databases">
        <title>WGS assembly of Gossypium mustelinum.</title>
        <authorList>
            <person name="Chen Z.J."/>
            <person name="Sreedasyam A."/>
            <person name="Ando A."/>
            <person name="Song Q."/>
            <person name="De L."/>
            <person name="Hulse-Kemp A."/>
            <person name="Ding M."/>
            <person name="Ye W."/>
            <person name="Kirkbride R."/>
            <person name="Jenkins J."/>
            <person name="Plott C."/>
            <person name="Lovell J."/>
            <person name="Lin Y.-M."/>
            <person name="Vaughn R."/>
            <person name="Liu B."/>
            <person name="Li W."/>
            <person name="Simpson S."/>
            <person name="Scheffler B."/>
            <person name="Saski C."/>
            <person name="Grover C."/>
            <person name="Hu G."/>
            <person name="Conover J."/>
            <person name="Carlson J."/>
            <person name="Shu S."/>
            <person name="Boston L."/>
            <person name="Williams M."/>
            <person name="Peterson D."/>
            <person name="Mcgee K."/>
            <person name="Jones D."/>
            <person name="Wendel J."/>
            <person name="Stelly D."/>
            <person name="Grimwood J."/>
            <person name="Schmutz J."/>
        </authorList>
    </citation>
    <scope>NUCLEOTIDE SEQUENCE [LARGE SCALE GENOMIC DNA]</scope>
    <source>
        <strain evidence="2">1408120.09</strain>
    </source>
</reference>
<organism evidence="2 3">
    <name type="scientific">Gossypium mustelinum</name>
    <name type="common">Cotton</name>
    <name type="synonym">Gossypium caicoense</name>
    <dbReference type="NCBI Taxonomy" id="34275"/>
    <lineage>
        <taxon>Eukaryota</taxon>
        <taxon>Viridiplantae</taxon>
        <taxon>Streptophyta</taxon>
        <taxon>Embryophyta</taxon>
        <taxon>Tracheophyta</taxon>
        <taxon>Spermatophyta</taxon>
        <taxon>Magnoliopsida</taxon>
        <taxon>eudicotyledons</taxon>
        <taxon>Gunneridae</taxon>
        <taxon>Pentapetalae</taxon>
        <taxon>rosids</taxon>
        <taxon>malvids</taxon>
        <taxon>Malvales</taxon>
        <taxon>Malvaceae</taxon>
        <taxon>Malvoideae</taxon>
        <taxon>Gossypium</taxon>
    </lineage>
</organism>
<dbReference type="Pfam" id="PF00903">
    <property type="entry name" value="Glyoxalase"/>
    <property type="match status" value="1"/>
</dbReference>
<gene>
    <name evidence="2" type="ORF">E1A91_A03G236800v1</name>
</gene>
<name>A0A5D3A4S1_GOSMU</name>
<dbReference type="InterPro" id="IPR004360">
    <property type="entry name" value="Glyas_Fos-R_dOase_dom"/>
</dbReference>
<accession>A0A5D3A4S1</accession>
<feature type="domain" description="VOC" evidence="1">
    <location>
        <begin position="27"/>
        <end position="190"/>
    </location>
</feature>
<dbReference type="PANTHER" id="PTHR46142:SF13">
    <property type="entry name" value="LACTOYLGLUTATHIONE LYASE_GLYOXALASE I FAMILY PROTEIN"/>
    <property type="match status" value="1"/>
</dbReference>
<keyword evidence="3" id="KW-1185">Reference proteome</keyword>
<dbReference type="SUPFAM" id="SSF54593">
    <property type="entry name" value="Glyoxalase/Bleomycin resistance protein/Dihydroxybiphenyl dioxygenase"/>
    <property type="match status" value="1"/>
</dbReference>
<dbReference type="Proteomes" id="UP000323597">
    <property type="component" value="Chromosome A03"/>
</dbReference>
<dbReference type="InterPro" id="IPR029068">
    <property type="entry name" value="Glyas_Bleomycin-R_OHBP_Dase"/>
</dbReference>
<dbReference type="PROSITE" id="PS51819">
    <property type="entry name" value="VOC"/>
    <property type="match status" value="1"/>
</dbReference>
<evidence type="ECO:0000259" key="1">
    <source>
        <dbReference type="PROSITE" id="PS51819"/>
    </source>
</evidence>
<sequence length="262" mass="29712">MGNVGEIEEMQWFSSPDSTTATLPLLSLNHVSFVCKSVSKSVRFYEQVLGFFLIKRPSSFNFEGAWFNRMGTSCRMLEKVDHACLYIHSPKKFQQLHLVGFESIPMIYGLFNYGIGIHLLESESVPTKKEKINPKDNHISFQCSDMEQVIRKLEAMKIEYVTGVVEEGGIQVDQLFFHDPDGYMIEICNCQNLPVLPLTSCTLKLPSSAVPSLYGTKLSHLIIEGLIQHKDFQEKRSRETPCSAVATVMMENLLLDMLDISF</sequence>
<dbReference type="PANTHER" id="PTHR46142">
    <property type="match status" value="1"/>
</dbReference>
<dbReference type="Gene3D" id="3.10.180.10">
    <property type="entry name" value="2,3-Dihydroxybiphenyl 1,2-Dioxygenase, domain 1"/>
    <property type="match status" value="1"/>
</dbReference>